<dbReference type="GO" id="GO:0004074">
    <property type="term" value="F:biliverdin reductase [NAD(P)H] activity"/>
    <property type="evidence" value="ECO:0007669"/>
    <property type="project" value="TreeGrafter"/>
</dbReference>
<gene>
    <name evidence="3" type="ORF">ACHE_60518S</name>
</gene>
<dbReference type="EMBL" id="AP024421">
    <property type="protein sequence ID" value="BCR90632.1"/>
    <property type="molecule type" value="Genomic_DNA"/>
</dbReference>
<reference evidence="3" key="1">
    <citation type="submission" date="2021-01" db="EMBL/GenBank/DDBJ databases">
        <authorList>
            <consortium name="Aspergillus chevalieri M1 genome sequencing consortium"/>
            <person name="Kazuki M."/>
            <person name="Futagami T."/>
        </authorList>
    </citation>
    <scope>NUCLEOTIDE SEQUENCE</scope>
    <source>
        <strain evidence="3">M1</strain>
    </source>
</reference>
<dbReference type="SUPFAM" id="SSF51735">
    <property type="entry name" value="NAD(P)-binding Rossmann-fold domains"/>
    <property type="match status" value="1"/>
</dbReference>
<dbReference type="GO" id="GO:0042602">
    <property type="term" value="F:riboflavin reductase (NADPH) activity"/>
    <property type="evidence" value="ECO:0007669"/>
    <property type="project" value="TreeGrafter"/>
</dbReference>
<feature type="domain" description="NAD(P)-binding" evidence="2">
    <location>
        <begin position="9"/>
        <end position="204"/>
    </location>
</feature>
<protein>
    <recommendedName>
        <fullName evidence="2">NAD(P)-binding domain-containing protein</fullName>
    </recommendedName>
</protein>
<dbReference type="PANTHER" id="PTHR43355">
    <property type="entry name" value="FLAVIN REDUCTASE (NADPH)"/>
    <property type="match status" value="1"/>
</dbReference>
<dbReference type="KEGG" id="ache:ACHE_60518S"/>
<dbReference type="InterPro" id="IPR016040">
    <property type="entry name" value="NAD(P)-bd_dom"/>
</dbReference>
<comment type="similarity">
    <text evidence="1">Belongs to the avfA family.</text>
</comment>
<sequence>MKMHLLILGASGAIGSKFCDMAIDQGHRLTLLVRNPSRLPDTIVHNESINVIEGTLDNEAAIDQASRCGGDAFISFAGPSPGTTGTPLTNGYKTLIPRLLRQNITRILVLSTPSYRSEPDTDSFKWKVGIWTIRTFCPGAYQEVTGIGEFVSSLRIADGVRWTVFRVGGLTNGAEEPVKSTYVGSGEDGFWISRASAARWVLEEVIENKWVGRTPYICN</sequence>
<dbReference type="AlphaFoldDB" id="A0A7R7ZRR9"/>
<dbReference type="Pfam" id="PF13460">
    <property type="entry name" value="NAD_binding_10"/>
    <property type="match status" value="1"/>
</dbReference>
<dbReference type="InterPro" id="IPR036291">
    <property type="entry name" value="NAD(P)-bd_dom_sf"/>
</dbReference>
<name>A0A7R7ZRR9_ASPCH</name>
<dbReference type="RefSeq" id="XP_043139154.1">
    <property type="nucleotide sequence ID" value="XM_043281701.1"/>
</dbReference>
<evidence type="ECO:0000259" key="2">
    <source>
        <dbReference type="Pfam" id="PF13460"/>
    </source>
</evidence>
<reference evidence="3" key="2">
    <citation type="submission" date="2021-02" db="EMBL/GenBank/DDBJ databases">
        <title>Aspergillus chevalieri M1 genome sequence.</title>
        <authorList>
            <person name="Kadooka C."/>
            <person name="Mori K."/>
            <person name="Futagami T."/>
        </authorList>
    </citation>
    <scope>NUCLEOTIDE SEQUENCE</scope>
    <source>
        <strain evidence="3">M1</strain>
    </source>
</reference>
<dbReference type="InterPro" id="IPR051606">
    <property type="entry name" value="Polyketide_Oxido-like"/>
</dbReference>
<evidence type="ECO:0000256" key="1">
    <source>
        <dbReference type="ARBA" id="ARBA00038376"/>
    </source>
</evidence>
<proteinExistence type="inferred from homology"/>
<dbReference type="Gene3D" id="3.40.50.720">
    <property type="entry name" value="NAD(P)-binding Rossmann-like Domain"/>
    <property type="match status" value="1"/>
</dbReference>
<keyword evidence="4" id="KW-1185">Reference proteome</keyword>
<accession>A0A7R7ZRR9</accession>
<dbReference type="PANTHER" id="PTHR43355:SF2">
    <property type="entry name" value="FLAVIN REDUCTASE (NADPH)"/>
    <property type="match status" value="1"/>
</dbReference>
<evidence type="ECO:0000313" key="3">
    <source>
        <dbReference type="EMBL" id="BCR90632.1"/>
    </source>
</evidence>
<evidence type="ECO:0000313" key="4">
    <source>
        <dbReference type="Proteomes" id="UP000637239"/>
    </source>
</evidence>
<organism evidence="3 4">
    <name type="scientific">Aspergillus chevalieri</name>
    <name type="common">Eurotium chevalieri</name>
    <dbReference type="NCBI Taxonomy" id="182096"/>
    <lineage>
        <taxon>Eukaryota</taxon>
        <taxon>Fungi</taxon>
        <taxon>Dikarya</taxon>
        <taxon>Ascomycota</taxon>
        <taxon>Pezizomycotina</taxon>
        <taxon>Eurotiomycetes</taxon>
        <taxon>Eurotiomycetidae</taxon>
        <taxon>Eurotiales</taxon>
        <taxon>Aspergillaceae</taxon>
        <taxon>Aspergillus</taxon>
        <taxon>Aspergillus subgen. Aspergillus</taxon>
    </lineage>
</organism>
<dbReference type="GeneID" id="66984990"/>
<dbReference type="Proteomes" id="UP000637239">
    <property type="component" value="Chromosome 6"/>
</dbReference>